<comment type="caution">
    <text evidence="2">The sequence shown here is derived from an EMBL/GenBank/DDBJ whole genome shotgun (WGS) entry which is preliminary data.</text>
</comment>
<reference evidence="2" key="2">
    <citation type="journal article" date="2023" name="IMA Fungus">
        <title>Comparative genomic study of the Penicillium genus elucidates a diverse pangenome and 15 lateral gene transfer events.</title>
        <authorList>
            <person name="Petersen C."/>
            <person name="Sorensen T."/>
            <person name="Nielsen M.R."/>
            <person name="Sondergaard T.E."/>
            <person name="Sorensen J.L."/>
            <person name="Fitzpatrick D.A."/>
            <person name="Frisvad J.C."/>
            <person name="Nielsen K.L."/>
        </authorList>
    </citation>
    <scope>NUCLEOTIDE SEQUENCE</scope>
    <source>
        <strain evidence="2">IBT 21917</strain>
    </source>
</reference>
<evidence type="ECO:0000313" key="2">
    <source>
        <dbReference type="EMBL" id="KAJ5165923.1"/>
    </source>
</evidence>
<gene>
    <name evidence="2" type="ORF">N7492_006219</name>
</gene>
<feature type="compositionally biased region" description="Basic and acidic residues" evidence="1">
    <location>
        <begin position="62"/>
        <end position="73"/>
    </location>
</feature>
<dbReference type="Proteomes" id="UP001146351">
    <property type="component" value="Unassembled WGS sequence"/>
</dbReference>
<organism evidence="2 3">
    <name type="scientific">Penicillium capsulatum</name>
    <dbReference type="NCBI Taxonomy" id="69766"/>
    <lineage>
        <taxon>Eukaryota</taxon>
        <taxon>Fungi</taxon>
        <taxon>Dikarya</taxon>
        <taxon>Ascomycota</taxon>
        <taxon>Pezizomycotina</taxon>
        <taxon>Eurotiomycetes</taxon>
        <taxon>Eurotiomycetidae</taxon>
        <taxon>Eurotiales</taxon>
        <taxon>Aspergillaceae</taxon>
        <taxon>Penicillium</taxon>
    </lineage>
</organism>
<feature type="compositionally biased region" description="Polar residues" evidence="1">
    <location>
        <begin position="86"/>
        <end position="97"/>
    </location>
</feature>
<dbReference type="AlphaFoldDB" id="A0A9W9LMS3"/>
<evidence type="ECO:0000256" key="1">
    <source>
        <dbReference type="SAM" id="MobiDB-lite"/>
    </source>
</evidence>
<keyword evidence="3" id="KW-1185">Reference proteome</keyword>
<sequence>MVPLSSLASFNFTSFCTDLFALESSYFLLPLTTFDGSKKVLLAGQDFHPLITTIPSDLAVREAAKPEKRRASEDDIAASPKKKTMTDATMQVDNPQETVEMIKHGEIDESLYSRQL</sequence>
<accession>A0A9W9LMS3</accession>
<feature type="region of interest" description="Disordered" evidence="1">
    <location>
        <begin position="62"/>
        <end position="116"/>
    </location>
</feature>
<dbReference type="EMBL" id="JAPQKO010000004">
    <property type="protein sequence ID" value="KAJ5165923.1"/>
    <property type="molecule type" value="Genomic_DNA"/>
</dbReference>
<proteinExistence type="predicted"/>
<name>A0A9W9LMS3_9EURO</name>
<protein>
    <submittedName>
        <fullName evidence="2">Uncharacterized protein</fullName>
    </submittedName>
</protein>
<evidence type="ECO:0000313" key="3">
    <source>
        <dbReference type="Proteomes" id="UP001146351"/>
    </source>
</evidence>
<reference evidence="2" key="1">
    <citation type="submission" date="2022-11" db="EMBL/GenBank/DDBJ databases">
        <authorList>
            <person name="Petersen C."/>
        </authorList>
    </citation>
    <scope>NUCLEOTIDE SEQUENCE</scope>
    <source>
        <strain evidence="2">IBT 21917</strain>
    </source>
</reference>